<gene>
    <name evidence="1" type="ORF">LCGC14_2597330</name>
</gene>
<dbReference type="AlphaFoldDB" id="A0A0F9CKT9"/>
<proteinExistence type="predicted"/>
<protein>
    <submittedName>
        <fullName evidence="1">Uncharacterized protein</fullName>
    </submittedName>
</protein>
<accession>A0A0F9CKT9</accession>
<reference evidence="1" key="1">
    <citation type="journal article" date="2015" name="Nature">
        <title>Complex archaea that bridge the gap between prokaryotes and eukaryotes.</title>
        <authorList>
            <person name="Spang A."/>
            <person name="Saw J.H."/>
            <person name="Jorgensen S.L."/>
            <person name="Zaremba-Niedzwiedzka K."/>
            <person name="Martijn J."/>
            <person name="Lind A.E."/>
            <person name="van Eijk R."/>
            <person name="Schleper C."/>
            <person name="Guy L."/>
            <person name="Ettema T.J."/>
        </authorList>
    </citation>
    <scope>NUCLEOTIDE SEQUENCE</scope>
</reference>
<name>A0A0F9CKT9_9ZZZZ</name>
<feature type="non-terminal residue" evidence="1">
    <location>
        <position position="1"/>
    </location>
</feature>
<comment type="caution">
    <text evidence="1">The sequence shown here is derived from an EMBL/GenBank/DDBJ whole genome shotgun (WGS) entry which is preliminary data.</text>
</comment>
<dbReference type="EMBL" id="LAZR01043761">
    <property type="protein sequence ID" value="KKL06306.1"/>
    <property type="molecule type" value="Genomic_DNA"/>
</dbReference>
<sequence length="49" mass="5154">ILASTKRSKSFAGGKSGYVILGFEFEEESADENTDESEVTGAEIVLVAA</sequence>
<organism evidence="1">
    <name type="scientific">marine sediment metagenome</name>
    <dbReference type="NCBI Taxonomy" id="412755"/>
    <lineage>
        <taxon>unclassified sequences</taxon>
        <taxon>metagenomes</taxon>
        <taxon>ecological metagenomes</taxon>
    </lineage>
</organism>
<evidence type="ECO:0000313" key="1">
    <source>
        <dbReference type="EMBL" id="KKL06306.1"/>
    </source>
</evidence>